<evidence type="ECO:0000313" key="2">
    <source>
        <dbReference type="Proteomes" id="UP000018851"/>
    </source>
</evidence>
<sequence length="38" mass="4378">MYKYLIVSFGYNDFLSGSMVIFQRCVQYFSELVESGVG</sequence>
<accession>W0A742</accession>
<organism evidence="1 2">
    <name type="scientific">Sphingomonas sanxanigenens DSM 19645 = NX02</name>
    <dbReference type="NCBI Taxonomy" id="1123269"/>
    <lineage>
        <taxon>Bacteria</taxon>
        <taxon>Pseudomonadati</taxon>
        <taxon>Pseudomonadota</taxon>
        <taxon>Alphaproteobacteria</taxon>
        <taxon>Sphingomonadales</taxon>
        <taxon>Sphingomonadaceae</taxon>
        <taxon>Sphingomonas</taxon>
    </lineage>
</organism>
<dbReference type="HOGENOM" id="CLU_3333158_0_0_5"/>
<dbReference type="Proteomes" id="UP000018851">
    <property type="component" value="Chromosome"/>
</dbReference>
<reference evidence="1 2" key="1">
    <citation type="submission" date="2013-07" db="EMBL/GenBank/DDBJ databases">
        <title>Completed genome of Sphingomonas sanxanigenens NX02.</title>
        <authorList>
            <person name="Ma T."/>
            <person name="Huang H."/>
            <person name="Wu M."/>
            <person name="Li X."/>
            <person name="Li G."/>
        </authorList>
    </citation>
    <scope>NUCLEOTIDE SEQUENCE [LARGE SCALE GENOMIC DNA]</scope>
    <source>
        <strain evidence="1 2">NX02</strain>
    </source>
</reference>
<name>W0A742_9SPHN</name>
<dbReference type="EMBL" id="CP006644">
    <property type="protein sequence ID" value="AHE52292.1"/>
    <property type="molecule type" value="Genomic_DNA"/>
</dbReference>
<keyword evidence="2" id="KW-1185">Reference proteome</keyword>
<proteinExistence type="predicted"/>
<protein>
    <submittedName>
        <fullName evidence="1">Uncharacterized protein</fullName>
    </submittedName>
</protein>
<gene>
    <name evidence="1" type="ORF">NX02_02670</name>
</gene>
<dbReference type="KEGG" id="ssan:NX02_02670"/>
<dbReference type="AlphaFoldDB" id="W0A742"/>
<evidence type="ECO:0000313" key="1">
    <source>
        <dbReference type="EMBL" id="AHE52292.1"/>
    </source>
</evidence>